<organism evidence="1">
    <name type="scientific">Blastocystis hominis</name>
    <dbReference type="NCBI Taxonomy" id="12968"/>
    <lineage>
        <taxon>Eukaryota</taxon>
        <taxon>Sar</taxon>
        <taxon>Stramenopiles</taxon>
        <taxon>Bigyra</taxon>
        <taxon>Opalozoa</taxon>
        <taxon>Opalinata</taxon>
        <taxon>Blastocystidae</taxon>
        <taxon>Blastocystis</taxon>
    </lineage>
</organism>
<reference evidence="1" key="1">
    <citation type="submission" date="2010-02" db="EMBL/GenBank/DDBJ databases">
        <title>Sequencing and annotation of the Blastocystis hominis genome.</title>
        <authorList>
            <person name="Wincker P."/>
        </authorList>
    </citation>
    <scope>NUCLEOTIDE SEQUENCE</scope>
    <source>
        <strain evidence="1">Singapore isolate B</strain>
    </source>
</reference>
<dbReference type="Proteomes" id="UP000008312">
    <property type="component" value="Unassembled WGS sequence"/>
</dbReference>
<accession>D8LVH8</accession>
<evidence type="ECO:0000313" key="2">
    <source>
        <dbReference type="Proteomes" id="UP000008312"/>
    </source>
</evidence>
<dbReference type="RefSeq" id="XP_012893865.1">
    <property type="nucleotide sequence ID" value="XM_013038411.1"/>
</dbReference>
<proteinExistence type="predicted"/>
<dbReference type="Pfam" id="PF04177">
    <property type="entry name" value="TAP42"/>
    <property type="match status" value="1"/>
</dbReference>
<dbReference type="GeneID" id="24917548"/>
<dbReference type="EMBL" id="FN668638">
    <property type="protein sequence ID" value="CBK19817.2"/>
    <property type="molecule type" value="Genomic_DNA"/>
</dbReference>
<dbReference type="PANTHER" id="PTHR10933">
    <property type="entry name" value="IMMUNOGLOBULIN-BINDING PROTEIN 1"/>
    <property type="match status" value="1"/>
</dbReference>
<gene>
    <name evidence="1" type="ORF">GSBLH_T00000231001</name>
</gene>
<protein>
    <submittedName>
        <fullName evidence="1">Uncharacterized protein</fullName>
    </submittedName>
</protein>
<keyword evidence="2" id="KW-1185">Reference proteome</keyword>
<dbReference type="PANTHER" id="PTHR10933:SF9">
    <property type="entry name" value="IMMUNOGLOBULIN-BINDING PROTEIN 1"/>
    <property type="match status" value="1"/>
</dbReference>
<dbReference type="OrthoDB" id="10261753at2759"/>
<sequence length="140" mass="16861">MNDRLSRLEKATSYLESFLDVLKRMEILQKDETAEYERYIEQQEDHTKPDAATLREEKIRRFRIEKETDARLQEIKTMEERKEKGSVVDEELEREKWILALQSCSRKALNDLRMIPQEMEILQYMQNMQKAGKDPHQEVV</sequence>
<name>D8LVH8_BLAHO</name>
<dbReference type="GO" id="GO:0051721">
    <property type="term" value="F:protein phosphatase 2A binding"/>
    <property type="evidence" value="ECO:0007669"/>
    <property type="project" value="TreeGrafter"/>
</dbReference>
<dbReference type="InterPro" id="IPR007304">
    <property type="entry name" value="TAP46-like"/>
</dbReference>
<dbReference type="Gene3D" id="1.25.40.540">
    <property type="entry name" value="TAP42-like family"/>
    <property type="match status" value="1"/>
</dbReference>
<dbReference type="InterPro" id="IPR038511">
    <property type="entry name" value="TAP42/TAP46-like_sf"/>
</dbReference>
<dbReference type="AlphaFoldDB" id="D8LVH8"/>
<evidence type="ECO:0000313" key="1">
    <source>
        <dbReference type="EMBL" id="CBK19817.2"/>
    </source>
</evidence>
<dbReference type="GO" id="GO:0009966">
    <property type="term" value="P:regulation of signal transduction"/>
    <property type="evidence" value="ECO:0007669"/>
    <property type="project" value="InterPro"/>
</dbReference>
<dbReference type="InParanoid" id="D8LVH8"/>
<dbReference type="GO" id="GO:0005829">
    <property type="term" value="C:cytosol"/>
    <property type="evidence" value="ECO:0007669"/>
    <property type="project" value="TreeGrafter"/>
</dbReference>
<dbReference type="GO" id="GO:0035303">
    <property type="term" value="P:regulation of dephosphorylation"/>
    <property type="evidence" value="ECO:0007669"/>
    <property type="project" value="TreeGrafter"/>
</dbReference>